<comment type="caution">
    <text evidence="3">The sequence shown here is derived from an EMBL/GenBank/DDBJ whole genome shotgun (WGS) entry which is preliminary data.</text>
</comment>
<name>A0A329KPV5_9MYCO</name>
<organism evidence="3 4">
    <name type="scientific">Mycobacterium colombiense</name>
    <dbReference type="NCBI Taxonomy" id="339268"/>
    <lineage>
        <taxon>Bacteria</taxon>
        <taxon>Bacillati</taxon>
        <taxon>Actinomycetota</taxon>
        <taxon>Actinomycetes</taxon>
        <taxon>Mycobacteriales</taxon>
        <taxon>Mycobacteriaceae</taxon>
        <taxon>Mycobacterium</taxon>
        <taxon>Mycobacterium avium complex (MAC)</taxon>
    </lineage>
</organism>
<sequence length="160" mass="17991">MTLRLWARHALQHRGPSPTSSRVPLKPKRRHPSSERTEMDNVTKLVEDHLALWAVTDSDDRAARIARCYTPEVRVVEPDGVVVGREALNTRIDQLQKHFGGLSFVVTGSIEHHHGYASYQWVQPATAKSGEVLGWDVLHFDGDLIDCAVMFIPGFDELDV</sequence>
<accession>A0A329KPV5</accession>
<dbReference type="Proteomes" id="UP000250347">
    <property type="component" value="Unassembled WGS sequence"/>
</dbReference>
<dbReference type="AlphaFoldDB" id="A0A329KPV5"/>
<evidence type="ECO:0000259" key="2">
    <source>
        <dbReference type="Pfam" id="PF12680"/>
    </source>
</evidence>
<reference evidence="3 4" key="1">
    <citation type="submission" date="2018-06" db="EMBL/GenBank/DDBJ databases">
        <title>NTM in soil in Japan.</title>
        <authorList>
            <person name="Ohya K."/>
        </authorList>
    </citation>
    <scope>NUCLEOTIDE SEQUENCE [LARGE SCALE GENOMIC DNA]</scope>
    <source>
        <strain evidence="3 4">GF76</strain>
    </source>
</reference>
<dbReference type="InterPro" id="IPR037401">
    <property type="entry name" value="SnoaL-like"/>
</dbReference>
<evidence type="ECO:0000256" key="1">
    <source>
        <dbReference type="SAM" id="MobiDB-lite"/>
    </source>
</evidence>
<feature type="region of interest" description="Disordered" evidence="1">
    <location>
        <begin position="10"/>
        <end position="39"/>
    </location>
</feature>
<dbReference type="Gene3D" id="3.10.450.50">
    <property type="match status" value="1"/>
</dbReference>
<evidence type="ECO:0000313" key="4">
    <source>
        <dbReference type="Proteomes" id="UP000250347"/>
    </source>
</evidence>
<feature type="domain" description="SnoaL-like" evidence="2">
    <location>
        <begin position="59"/>
        <end position="145"/>
    </location>
</feature>
<dbReference type="InterPro" id="IPR032710">
    <property type="entry name" value="NTF2-like_dom_sf"/>
</dbReference>
<proteinExistence type="predicted"/>
<gene>
    <name evidence="3" type="ORF">DQP58_08140</name>
</gene>
<protein>
    <recommendedName>
        <fullName evidence="2">SnoaL-like domain-containing protein</fullName>
    </recommendedName>
</protein>
<dbReference type="EMBL" id="QMEU01000015">
    <property type="protein sequence ID" value="RAU97443.1"/>
    <property type="molecule type" value="Genomic_DNA"/>
</dbReference>
<dbReference type="SUPFAM" id="SSF54427">
    <property type="entry name" value="NTF2-like"/>
    <property type="match status" value="1"/>
</dbReference>
<evidence type="ECO:0000313" key="3">
    <source>
        <dbReference type="EMBL" id="RAU97443.1"/>
    </source>
</evidence>
<dbReference type="Pfam" id="PF12680">
    <property type="entry name" value="SnoaL_2"/>
    <property type="match status" value="1"/>
</dbReference>